<name>A0A1I6P2R5_9PSEU</name>
<accession>A0A1I6P2R5</accession>
<evidence type="ECO:0000256" key="1">
    <source>
        <dbReference type="SAM" id="SignalP"/>
    </source>
</evidence>
<sequence length="93" mass="9117">MNNTASRALTASLLAGAALCTTAPAALADPVAAPAPAAVAQDGPAIVDEPDTGDLNDKWTFAPVGVPVFGLIDSVLGVPGRLGLPALPSLPSF</sequence>
<protein>
    <recommendedName>
        <fullName evidence="4">Secreted protein</fullName>
    </recommendedName>
</protein>
<evidence type="ECO:0000313" key="3">
    <source>
        <dbReference type="Proteomes" id="UP000198852"/>
    </source>
</evidence>
<dbReference type="AlphaFoldDB" id="A0A1I6P2R5"/>
<feature type="chain" id="PRO_5011768425" description="Secreted protein" evidence="1">
    <location>
        <begin position="29"/>
        <end position="93"/>
    </location>
</feature>
<dbReference type="RefSeq" id="WP_093413233.1">
    <property type="nucleotide sequence ID" value="NZ_FOZX01000001.1"/>
</dbReference>
<keyword evidence="3" id="KW-1185">Reference proteome</keyword>
<feature type="signal peptide" evidence="1">
    <location>
        <begin position="1"/>
        <end position="28"/>
    </location>
</feature>
<proteinExistence type="predicted"/>
<reference evidence="3" key="1">
    <citation type="submission" date="2016-10" db="EMBL/GenBank/DDBJ databases">
        <authorList>
            <person name="Varghese N."/>
            <person name="Submissions S."/>
        </authorList>
    </citation>
    <scope>NUCLEOTIDE SEQUENCE [LARGE SCALE GENOMIC DNA]</scope>
    <source>
        <strain evidence="3">DSM 44771</strain>
    </source>
</reference>
<dbReference type="EMBL" id="FOZX01000001">
    <property type="protein sequence ID" value="SFS34494.1"/>
    <property type="molecule type" value="Genomic_DNA"/>
</dbReference>
<keyword evidence="1" id="KW-0732">Signal</keyword>
<dbReference type="Proteomes" id="UP000198852">
    <property type="component" value="Unassembled WGS sequence"/>
</dbReference>
<organism evidence="2 3">
    <name type="scientific">Saccharopolyspora flava</name>
    <dbReference type="NCBI Taxonomy" id="95161"/>
    <lineage>
        <taxon>Bacteria</taxon>
        <taxon>Bacillati</taxon>
        <taxon>Actinomycetota</taxon>
        <taxon>Actinomycetes</taxon>
        <taxon>Pseudonocardiales</taxon>
        <taxon>Pseudonocardiaceae</taxon>
        <taxon>Saccharopolyspora</taxon>
    </lineage>
</organism>
<dbReference type="STRING" id="95161.SAMN05660874_00398"/>
<dbReference type="OrthoDB" id="3637822at2"/>
<gene>
    <name evidence="2" type="ORF">SAMN05660874_00398</name>
</gene>
<evidence type="ECO:0000313" key="2">
    <source>
        <dbReference type="EMBL" id="SFS34494.1"/>
    </source>
</evidence>
<evidence type="ECO:0008006" key="4">
    <source>
        <dbReference type="Google" id="ProtNLM"/>
    </source>
</evidence>